<comment type="caution">
    <text evidence="2">The sequence shown here is derived from an EMBL/GenBank/DDBJ whole genome shotgun (WGS) entry which is preliminary data.</text>
</comment>
<evidence type="ECO:0000256" key="1">
    <source>
        <dbReference type="SAM" id="MobiDB-lite"/>
    </source>
</evidence>
<proteinExistence type="predicted"/>
<name>A0ABQ8G1P4_9PEZI</name>
<sequence>MSRSWVPFEILVARTSSPWQNPRQSASETTARKIQRSAHELERANANFRETQPQQLVMESALAALSEPLLDAAICTRHLSCTASAGPSCPPFTLSPSPSPRFHLCSAHPTPPRPAKRPWLHIRNISIVCDTARIAKQTTMPSPFFRAFNRYTTRFRQDKAEWRRLPKSARYIVLSALAMSPLIMFDNLAGQKEWNERNRWQKEQLRLARERAREKEAEQRGFVGNWSE</sequence>
<reference evidence="2 3" key="1">
    <citation type="journal article" date="2021" name="Nat. Commun.">
        <title>Genetic determinants of endophytism in the Arabidopsis root mycobiome.</title>
        <authorList>
            <person name="Mesny F."/>
            <person name="Miyauchi S."/>
            <person name="Thiergart T."/>
            <person name="Pickel B."/>
            <person name="Atanasova L."/>
            <person name="Karlsson M."/>
            <person name="Huettel B."/>
            <person name="Barry K.W."/>
            <person name="Haridas S."/>
            <person name="Chen C."/>
            <person name="Bauer D."/>
            <person name="Andreopoulos W."/>
            <person name="Pangilinan J."/>
            <person name="LaButti K."/>
            <person name="Riley R."/>
            <person name="Lipzen A."/>
            <person name="Clum A."/>
            <person name="Drula E."/>
            <person name="Henrissat B."/>
            <person name="Kohler A."/>
            <person name="Grigoriev I.V."/>
            <person name="Martin F.M."/>
            <person name="Hacquard S."/>
        </authorList>
    </citation>
    <scope>NUCLEOTIDE SEQUENCE [LARGE SCALE GENOMIC DNA]</scope>
    <source>
        <strain evidence="2 3">MPI-SDFR-AT-0080</strain>
    </source>
</reference>
<keyword evidence="3" id="KW-1185">Reference proteome</keyword>
<protein>
    <submittedName>
        <fullName evidence="2">Uncharacterized protein</fullName>
    </submittedName>
</protein>
<feature type="compositionally biased region" description="Polar residues" evidence="1">
    <location>
        <begin position="17"/>
        <end position="29"/>
    </location>
</feature>
<feature type="region of interest" description="Disordered" evidence="1">
    <location>
        <begin position="17"/>
        <end position="39"/>
    </location>
</feature>
<accession>A0ABQ8G1P4</accession>
<gene>
    <name evidence="2" type="ORF">B0J12DRAFT_260491</name>
</gene>
<organism evidence="2 3">
    <name type="scientific">Macrophomina phaseolina</name>
    <dbReference type="NCBI Taxonomy" id="35725"/>
    <lineage>
        <taxon>Eukaryota</taxon>
        <taxon>Fungi</taxon>
        <taxon>Dikarya</taxon>
        <taxon>Ascomycota</taxon>
        <taxon>Pezizomycotina</taxon>
        <taxon>Dothideomycetes</taxon>
        <taxon>Dothideomycetes incertae sedis</taxon>
        <taxon>Botryosphaeriales</taxon>
        <taxon>Botryosphaeriaceae</taxon>
        <taxon>Macrophomina</taxon>
    </lineage>
</organism>
<dbReference type="Proteomes" id="UP000774617">
    <property type="component" value="Unassembled WGS sequence"/>
</dbReference>
<evidence type="ECO:0000313" key="2">
    <source>
        <dbReference type="EMBL" id="KAH7036737.1"/>
    </source>
</evidence>
<dbReference type="EMBL" id="JAGTJR010000034">
    <property type="protein sequence ID" value="KAH7036737.1"/>
    <property type="molecule type" value="Genomic_DNA"/>
</dbReference>
<evidence type="ECO:0000313" key="3">
    <source>
        <dbReference type="Proteomes" id="UP000774617"/>
    </source>
</evidence>